<reference evidence="2 3" key="1">
    <citation type="submission" date="2019-07" db="EMBL/GenBank/DDBJ databases">
        <title>Whole genome shotgun sequence of Cellulomonas terrae NBRC 100819.</title>
        <authorList>
            <person name="Hosoyama A."/>
            <person name="Uohara A."/>
            <person name="Ohji S."/>
            <person name="Ichikawa N."/>
        </authorList>
    </citation>
    <scope>NUCLEOTIDE SEQUENCE [LARGE SCALE GENOMIC DNA]</scope>
    <source>
        <strain evidence="2 3">NBRC 100819</strain>
    </source>
</reference>
<name>A0A511JPG1_9CELL</name>
<dbReference type="EMBL" id="BJWH01000023">
    <property type="protein sequence ID" value="GEL99888.1"/>
    <property type="molecule type" value="Genomic_DNA"/>
</dbReference>
<proteinExistence type="predicted"/>
<feature type="region of interest" description="Disordered" evidence="1">
    <location>
        <begin position="303"/>
        <end position="334"/>
    </location>
</feature>
<accession>A0A511JPG1</accession>
<dbReference type="AlphaFoldDB" id="A0A511JPG1"/>
<protein>
    <recommendedName>
        <fullName evidence="4">Transposase DDE domain-containing protein</fullName>
    </recommendedName>
</protein>
<dbReference type="Proteomes" id="UP000321049">
    <property type="component" value="Unassembled WGS sequence"/>
</dbReference>
<evidence type="ECO:0008006" key="4">
    <source>
        <dbReference type="Google" id="ProtNLM"/>
    </source>
</evidence>
<evidence type="ECO:0000256" key="1">
    <source>
        <dbReference type="SAM" id="MobiDB-lite"/>
    </source>
</evidence>
<evidence type="ECO:0000313" key="3">
    <source>
        <dbReference type="Proteomes" id="UP000321049"/>
    </source>
</evidence>
<feature type="compositionally biased region" description="Basic residues" evidence="1">
    <location>
        <begin position="324"/>
        <end position="334"/>
    </location>
</feature>
<organism evidence="2 3">
    <name type="scientific">Cellulomonas terrae</name>
    <dbReference type="NCBI Taxonomy" id="311234"/>
    <lineage>
        <taxon>Bacteria</taxon>
        <taxon>Bacillati</taxon>
        <taxon>Actinomycetota</taxon>
        <taxon>Actinomycetes</taxon>
        <taxon>Micrococcales</taxon>
        <taxon>Cellulomonadaceae</taxon>
        <taxon>Cellulomonas</taxon>
    </lineage>
</organism>
<sequence length="334" mass="37728">MDPDVRWGKRTATDRRPEEKYVGYELHLATYVPPTGADPIPQLTAGMVLRSGVTRRAPAVVAILDTLGDVDEVLLDRGYTQAKAENLARPLRVRGVEVTMDLHSTQRGVRPGPIPGTIWVDGHLYISAMPEALQNLDEPPMSISQDERKEIRGRFDKREAYRFTALAKHRDDRNSQRFKGPALAGHLRCVNTPASIRLGHHLPTTSCAKGAPCGCGKTVTVPDTDVERDRQPHPWQSTAWVRSYNRRSLIEGLNAQIRFQSLNINRGFIRLNGLASTTLLLAVTLAGRNFDRLHDWHTARGLNDPWQDHLGEPPDDRPLDRYTRTRGKPRRWRQ</sequence>
<feature type="compositionally biased region" description="Basic and acidic residues" evidence="1">
    <location>
        <begin position="306"/>
        <end position="323"/>
    </location>
</feature>
<gene>
    <name evidence="2" type="ORF">CTE05_34350</name>
</gene>
<dbReference type="RefSeq" id="WP_246123717.1">
    <property type="nucleotide sequence ID" value="NZ_BJWH01000023.1"/>
</dbReference>
<evidence type="ECO:0000313" key="2">
    <source>
        <dbReference type="EMBL" id="GEL99888.1"/>
    </source>
</evidence>
<keyword evidence="3" id="KW-1185">Reference proteome</keyword>
<comment type="caution">
    <text evidence="2">The sequence shown here is derived from an EMBL/GenBank/DDBJ whole genome shotgun (WGS) entry which is preliminary data.</text>
</comment>